<keyword evidence="1" id="KW-0472">Membrane</keyword>
<feature type="transmembrane region" description="Helical" evidence="1">
    <location>
        <begin position="227"/>
        <end position="246"/>
    </location>
</feature>
<accession>A0A1I0QQT6</accession>
<feature type="transmembrane region" description="Helical" evidence="1">
    <location>
        <begin position="90"/>
        <end position="108"/>
    </location>
</feature>
<evidence type="ECO:0000313" key="2">
    <source>
        <dbReference type="EMBL" id="SEW29250.1"/>
    </source>
</evidence>
<dbReference type="STRING" id="355548.SAMN04487945_2811"/>
<organism evidence="2 3">
    <name type="scientific">Halobacterium jilantaiense</name>
    <dbReference type="NCBI Taxonomy" id="355548"/>
    <lineage>
        <taxon>Archaea</taxon>
        <taxon>Methanobacteriati</taxon>
        <taxon>Methanobacteriota</taxon>
        <taxon>Stenosarchaea group</taxon>
        <taxon>Halobacteria</taxon>
        <taxon>Halobacteriales</taxon>
        <taxon>Halobacteriaceae</taxon>
        <taxon>Halobacterium</taxon>
    </lineage>
</organism>
<protein>
    <submittedName>
        <fullName evidence="2">Uncharacterized protein</fullName>
    </submittedName>
</protein>
<feature type="transmembrane region" description="Helical" evidence="1">
    <location>
        <begin position="114"/>
        <end position="133"/>
    </location>
</feature>
<name>A0A1I0QQT6_9EURY</name>
<dbReference type="RefSeq" id="WP_089670093.1">
    <property type="nucleotide sequence ID" value="NZ_FOJA01000001.1"/>
</dbReference>
<keyword evidence="1" id="KW-1133">Transmembrane helix</keyword>
<keyword evidence="3" id="KW-1185">Reference proteome</keyword>
<dbReference type="Proteomes" id="UP000198518">
    <property type="component" value="Unassembled WGS sequence"/>
</dbReference>
<keyword evidence="1" id="KW-0812">Transmembrane</keyword>
<dbReference type="AlphaFoldDB" id="A0A1I0QQT6"/>
<sequence length="278" mass="28392">MTRIEWTYTVETSRLLHALALVGTGAIGSLFVFFGGALVFVVATSLLSGESAILAALLAFALLGARRFAPALAAFDSDISGTQGFLPARELLAASVAWAVVLAVLLAAGVRSAVVYGVVFVTAFVSFPFAALLHTEGYVDTDEGVVVADRGTGSGSESTLAEVAAVRRYDLGGVAVLRVGYHDGTGSSARRLLAVPAARADAVERALVSSDADPPEGDRNPLIAKTLYAFALGSFGVAAAFGYFAATEGGDAAGIGLYVALFASLIGCMFAWLGAVEG</sequence>
<feature type="transmembrane region" description="Helical" evidence="1">
    <location>
        <begin position="21"/>
        <end position="46"/>
    </location>
</feature>
<proteinExistence type="predicted"/>
<feature type="transmembrane region" description="Helical" evidence="1">
    <location>
        <begin position="52"/>
        <end position="69"/>
    </location>
</feature>
<reference evidence="2 3" key="1">
    <citation type="submission" date="2016-10" db="EMBL/GenBank/DDBJ databases">
        <authorList>
            <person name="de Groot N.N."/>
        </authorList>
    </citation>
    <scope>NUCLEOTIDE SEQUENCE [LARGE SCALE GENOMIC DNA]</scope>
    <source>
        <strain evidence="2 3">CGMCC 1.5337</strain>
    </source>
</reference>
<dbReference type="OrthoDB" id="253470at2157"/>
<evidence type="ECO:0000256" key="1">
    <source>
        <dbReference type="SAM" id="Phobius"/>
    </source>
</evidence>
<evidence type="ECO:0000313" key="3">
    <source>
        <dbReference type="Proteomes" id="UP000198518"/>
    </source>
</evidence>
<gene>
    <name evidence="2" type="ORF">SAMN04487945_2811</name>
</gene>
<feature type="transmembrane region" description="Helical" evidence="1">
    <location>
        <begin position="252"/>
        <end position="275"/>
    </location>
</feature>
<dbReference type="EMBL" id="FOJA01000001">
    <property type="protein sequence ID" value="SEW29250.1"/>
    <property type="molecule type" value="Genomic_DNA"/>
</dbReference>